<dbReference type="InterPro" id="IPR036047">
    <property type="entry name" value="F-box-like_dom_sf"/>
</dbReference>
<evidence type="ECO:0000259" key="1">
    <source>
        <dbReference type="Pfam" id="PF00646"/>
    </source>
</evidence>
<dbReference type="Proteomes" id="UP000823775">
    <property type="component" value="Unassembled WGS sequence"/>
</dbReference>
<dbReference type="Pfam" id="PF00646">
    <property type="entry name" value="F-box"/>
    <property type="match status" value="1"/>
</dbReference>
<organism evidence="2 3">
    <name type="scientific">Datura stramonium</name>
    <name type="common">Jimsonweed</name>
    <name type="synonym">Common thornapple</name>
    <dbReference type="NCBI Taxonomy" id="4076"/>
    <lineage>
        <taxon>Eukaryota</taxon>
        <taxon>Viridiplantae</taxon>
        <taxon>Streptophyta</taxon>
        <taxon>Embryophyta</taxon>
        <taxon>Tracheophyta</taxon>
        <taxon>Spermatophyta</taxon>
        <taxon>Magnoliopsida</taxon>
        <taxon>eudicotyledons</taxon>
        <taxon>Gunneridae</taxon>
        <taxon>Pentapetalae</taxon>
        <taxon>asterids</taxon>
        <taxon>lamiids</taxon>
        <taxon>Solanales</taxon>
        <taxon>Solanaceae</taxon>
        <taxon>Solanoideae</taxon>
        <taxon>Datureae</taxon>
        <taxon>Datura</taxon>
    </lineage>
</organism>
<dbReference type="EMBL" id="JACEIK010002029">
    <property type="protein sequence ID" value="MCD9558584.1"/>
    <property type="molecule type" value="Genomic_DNA"/>
</dbReference>
<protein>
    <recommendedName>
        <fullName evidence="1">F-box domain-containing protein</fullName>
    </recommendedName>
</protein>
<keyword evidence="3" id="KW-1185">Reference proteome</keyword>
<accession>A0ABS8UID2</accession>
<gene>
    <name evidence="2" type="ORF">HAX54_015990</name>
</gene>
<sequence>MEKGGSTLLWRRGWFSRARSVMRMQPEEVLNGENIEGKQEHSESNEQEILVCFDLVTTILSRLPVKSLLRFRSVSKSWLALIGSPC</sequence>
<dbReference type="SUPFAM" id="SSF81383">
    <property type="entry name" value="F-box domain"/>
    <property type="match status" value="1"/>
</dbReference>
<feature type="domain" description="F-box" evidence="1">
    <location>
        <begin position="53"/>
        <end position="85"/>
    </location>
</feature>
<evidence type="ECO:0000313" key="2">
    <source>
        <dbReference type="EMBL" id="MCD9558584.1"/>
    </source>
</evidence>
<dbReference type="Gene3D" id="1.20.1280.50">
    <property type="match status" value="1"/>
</dbReference>
<dbReference type="InterPro" id="IPR001810">
    <property type="entry name" value="F-box_dom"/>
</dbReference>
<proteinExistence type="predicted"/>
<reference evidence="2 3" key="1">
    <citation type="journal article" date="2021" name="BMC Genomics">
        <title>Datura genome reveals duplications of psychoactive alkaloid biosynthetic genes and high mutation rate following tissue culture.</title>
        <authorList>
            <person name="Rajewski A."/>
            <person name="Carter-House D."/>
            <person name="Stajich J."/>
            <person name="Litt A."/>
        </authorList>
    </citation>
    <scope>NUCLEOTIDE SEQUENCE [LARGE SCALE GENOMIC DNA]</scope>
    <source>
        <strain evidence="2">AR-01</strain>
    </source>
</reference>
<comment type="caution">
    <text evidence="2">The sequence shown here is derived from an EMBL/GenBank/DDBJ whole genome shotgun (WGS) entry which is preliminary data.</text>
</comment>
<name>A0ABS8UID2_DATST</name>
<evidence type="ECO:0000313" key="3">
    <source>
        <dbReference type="Proteomes" id="UP000823775"/>
    </source>
</evidence>